<protein>
    <submittedName>
        <fullName evidence="1">Uncharacterized protein</fullName>
    </submittedName>
</protein>
<reference evidence="1 2" key="1">
    <citation type="submission" date="2019-08" db="EMBL/GenBank/DDBJ databases">
        <title>Amphibian skin-associated Pigmentiphaga: genome sequence and occurrence across geography and hosts.</title>
        <authorList>
            <person name="Bletz M.C."/>
            <person name="Bunk B."/>
            <person name="Sproeer C."/>
            <person name="Biwer P."/>
            <person name="Reiter S."/>
            <person name="Rabemananjara F.C.E."/>
            <person name="Schulz S."/>
            <person name="Overmann J."/>
            <person name="Vences M."/>
        </authorList>
    </citation>
    <scope>NUCLEOTIDE SEQUENCE [LARGE SCALE GENOMIC DNA]</scope>
    <source>
        <strain evidence="1 2">Mada1488</strain>
    </source>
</reference>
<dbReference type="OrthoDB" id="9182434at2"/>
<evidence type="ECO:0000313" key="1">
    <source>
        <dbReference type="EMBL" id="QEI06851.1"/>
    </source>
</evidence>
<dbReference type="KEGG" id="pacr:FXN63_14160"/>
<name>A0A5C0B263_9BURK</name>
<dbReference type="EMBL" id="CP043046">
    <property type="protein sequence ID" value="QEI06851.1"/>
    <property type="molecule type" value="Genomic_DNA"/>
</dbReference>
<gene>
    <name evidence="1" type="ORF">FXN63_14160</name>
</gene>
<keyword evidence="2" id="KW-1185">Reference proteome</keyword>
<dbReference type="AlphaFoldDB" id="A0A5C0B263"/>
<proteinExistence type="predicted"/>
<dbReference type="RefSeq" id="WP_148815868.1">
    <property type="nucleotide sequence ID" value="NZ_CP043046.1"/>
</dbReference>
<dbReference type="Proteomes" id="UP000325161">
    <property type="component" value="Chromosome"/>
</dbReference>
<organism evidence="1 2">
    <name type="scientific">Pigmentiphaga aceris</name>
    <dbReference type="NCBI Taxonomy" id="1940612"/>
    <lineage>
        <taxon>Bacteria</taxon>
        <taxon>Pseudomonadati</taxon>
        <taxon>Pseudomonadota</taxon>
        <taxon>Betaproteobacteria</taxon>
        <taxon>Burkholderiales</taxon>
        <taxon>Alcaligenaceae</taxon>
        <taxon>Pigmentiphaga</taxon>
    </lineage>
</organism>
<evidence type="ECO:0000313" key="2">
    <source>
        <dbReference type="Proteomes" id="UP000325161"/>
    </source>
</evidence>
<accession>A0A5C0B263</accession>
<sequence length="108" mass="11616">MSRFILIDNKSGFIFGDTADYAAGESDLSPAGAARLLDLSIGEHNRTYTELPETPDTAQLGYEVYSLDRPGVIDVVSEGQDPTFVAEAIRAGRYAGFVLIEATEPLST</sequence>